<organism evidence="4 5">
    <name type="scientific">Pseudopedobacter beijingensis</name>
    <dbReference type="NCBI Taxonomy" id="1207056"/>
    <lineage>
        <taxon>Bacteria</taxon>
        <taxon>Pseudomonadati</taxon>
        <taxon>Bacteroidota</taxon>
        <taxon>Sphingobacteriia</taxon>
        <taxon>Sphingobacteriales</taxon>
        <taxon>Sphingobacteriaceae</taxon>
        <taxon>Pseudopedobacter</taxon>
    </lineage>
</organism>
<dbReference type="EMBL" id="JBHUDG010000003">
    <property type="protein sequence ID" value="MFD1628695.1"/>
    <property type="molecule type" value="Genomic_DNA"/>
</dbReference>
<accession>A0ABW4I7P9</accession>
<dbReference type="InterPro" id="IPR017853">
    <property type="entry name" value="GH"/>
</dbReference>
<dbReference type="CDD" id="cd11340">
    <property type="entry name" value="AmyAc_bac_CMD_like_3"/>
    <property type="match status" value="1"/>
</dbReference>
<dbReference type="InterPro" id="IPR006047">
    <property type="entry name" value="GH13_cat_dom"/>
</dbReference>
<dbReference type="PANTHER" id="PTHR10357:SF210">
    <property type="entry name" value="MALTODEXTRIN GLUCOSIDASE"/>
    <property type="match status" value="1"/>
</dbReference>
<dbReference type="Pfam" id="PF00128">
    <property type="entry name" value="Alpha-amylase"/>
    <property type="match status" value="1"/>
</dbReference>
<sequence>MIRKYSLTSLFFVFFISLSFAQKIDRVEPISWWTGMKDTRLQLTVYGNKIGERGVEISYPGVYVKKIHRVENPNYLFIDLDISSEAKPGIVPLRFVKKGEKAIPYSYTLEAKSDASNRIMGVNSKDVIYQIMPDRFANGDPKNDIVKGMREVKLNRDSMYYRHGGDLKGLISKLDYIKDLGFTAIWLTPVLENDMGNASYHGYAITNHYKVDPRFGTNELYKQFVEECHKRGIKVVKDIIHNHFGDQHWTIRDLPFKDWLHQWPTFTQTTYKDQTAMDPYAADIDKKQMLNGWFVESMPDLNQENELVQNYINQHIIWWVEYSGLDGLRLDTYPYNNLDYMREWALRMNLEFPKLSVFGETLVNSVISQAFFSRGNKLNQGIETALPGVIDVQVKDAIFETLNGSFGWTSGVNQLYTVLSQDFVYQDPTQNVLFLDNHDLSRSYSILGENLQKFKTAYSILLTTRGIPQIYYGTEILMKNFSNPDGLVRSDFPGGWADDKVDKFTAKGRTAEENEFYNHLKKVLHYRKNTTALQDGKLMQYVPVDGVYVYFRYDDSKTVMLVVNSNKEMSELPLDRFQQRIKGAKHANNILEDTTISLTENIKIPAGAALILELLQE</sequence>
<protein>
    <submittedName>
        <fullName evidence="4">Glycoside hydrolase family 13 protein</fullName>
        <ecNumber evidence="4">3.2.1.-</ecNumber>
    </submittedName>
</protein>
<dbReference type="Gene3D" id="3.20.20.80">
    <property type="entry name" value="Glycosidases"/>
    <property type="match status" value="1"/>
</dbReference>
<evidence type="ECO:0000256" key="1">
    <source>
        <dbReference type="ARBA" id="ARBA00022801"/>
    </source>
</evidence>
<dbReference type="Pfam" id="PF09087">
    <property type="entry name" value="Cyc-maltodext_N"/>
    <property type="match status" value="1"/>
</dbReference>
<dbReference type="SUPFAM" id="SSF51445">
    <property type="entry name" value="(Trans)glycosidases"/>
    <property type="match status" value="1"/>
</dbReference>
<dbReference type="Proteomes" id="UP001597118">
    <property type="component" value="Unassembled WGS sequence"/>
</dbReference>
<dbReference type="InterPro" id="IPR019492">
    <property type="entry name" value="Cyclo-malto-dextrinase_C"/>
</dbReference>
<keyword evidence="2 4" id="KW-0326">Glycosidase</keyword>
<dbReference type="InterPro" id="IPR015171">
    <property type="entry name" value="Cyc-maltodext_N"/>
</dbReference>
<keyword evidence="1 4" id="KW-0378">Hydrolase</keyword>
<proteinExistence type="predicted"/>
<feature type="domain" description="Glycosyl hydrolase family 13 catalytic" evidence="3">
    <location>
        <begin position="130"/>
        <end position="527"/>
    </location>
</feature>
<dbReference type="SUPFAM" id="SSF51011">
    <property type="entry name" value="Glycosyl hydrolase domain"/>
    <property type="match status" value="1"/>
</dbReference>
<keyword evidence="5" id="KW-1185">Reference proteome</keyword>
<dbReference type="InterPro" id="IPR013783">
    <property type="entry name" value="Ig-like_fold"/>
</dbReference>
<evidence type="ECO:0000313" key="4">
    <source>
        <dbReference type="EMBL" id="MFD1628695.1"/>
    </source>
</evidence>
<evidence type="ECO:0000313" key="5">
    <source>
        <dbReference type="Proteomes" id="UP001597118"/>
    </source>
</evidence>
<reference evidence="5" key="1">
    <citation type="journal article" date="2019" name="Int. J. Syst. Evol. Microbiol.">
        <title>The Global Catalogue of Microorganisms (GCM) 10K type strain sequencing project: providing services to taxonomists for standard genome sequencing and annotation.</title>
        <authorList>
            <consortium name="The Broad Institute Genomics Platform"/>
            <consortium name="The Broad Institute Genome Sequencing Center for Infectious Disease"/>
            <person name="Wu L."/>
            <person name="Ma J."/>
        </authorList>
    </citation>
    <scope>NUCLEOTIDE SEQUENCE [LARGE SCALE GENOMIC DNA]</scope>
    <source>
        <strain evidence="5">CCUG 53762</strain>
    </source>
</reference>
<dbReference type="Pfam" id="PF10438">
    <property type="entry name" value="Cyc-maltodext_C"/>
    <property type="match status" value="1"/>
</dbReference>
<dbReference type="PANTHER" id="PTHR10357">
    <property type="entry name" value="ALPHA-AMYLASE FAMILY MEMBER"/>
    <property type="match status" value="1"/>
</dbReference>
<dbReference type="SMART" id="SM00642">
    <property type="entry name" value="Aamy"/>
    <property type="match status" value="1"/>
</dbReference>
<dbReference type="Gene3D" id="2.60.40.1180">
    <property type="entry name" value="Golgi alpha-mannosidase II"/>
    <property type="match status" value="1"/>
</dbReference>
<evidence type="ECO:0000259" key="3">
    <source>
        <dbReference type="SMART" id="SM00642"/>
    </source>
</evidence>
<comment type="caution">
    <text evidence="4">The sequence shown here is derived from an EMBL/GenBank/DDBJ whole genome shotgun (WGS) entry which is preliminary data.</text>
</comment>
<evidence type="ECO:0000256" key="2">
    <source>
        <dbReference type="ARBA" id="ARBA00023295"/>
    </source>
</evidence>
<dbReference type="RefSeq" id="WP_379661081.1">
    <property type="nucleotide sequence ID" value="NZ_JBHUDG010000003.1"/>
</dbReference>
<dbReference type="GO" id="GO:0016798">
    <property type="term" value="F:hydrolase activity, acting on glycosyl bonds"/>
    <property type="evidence" value="ECO:0007669"/>
    <property type="project" value="UniProtKB-KW"/>
</dbReference>
<dbReference type="Gene3D" id="2.60.40.10">
    <property type="entry name" value="Immunoglobulins"/>
    <property type="match status" value="1"/>
</dbReference>
<dbReference type="InterPro" id="IPR014756">
    <property type="entry name" value="Ig_E-set"/>
</dbReference>
<dbReference type="SUPFAM" id="SSF81296">
    <property type="entry name" value="E set domains"/>
    <property type="match status" value="1"/>
</dbReference>
<gene>
    <name evidence="4" type="ORF">ACFSAH_02340</name>
</gene>
<name>A0ABW4I7P9_9SPHI</name>
<dbReference type="InterPro" id="IPR013780">
    <property type="entry name" value="Glyco_hydro_b"/>
</dbReference>
<dbReference type="EC" id="3.2.1.-" evidence="4"/>